<keyword evidence="4" id="KW-1185">Reference proteome</keyword>
<dbReference type="SUPFAM" id="SSF51110">
    <property type="entry name" value="alpha-D-mannose-specific plant lectins"/>
    <property type="match status" value="1"/>
</dbReference>
<dbReference type="InterPro" id="IPR051343">
    <property type="entry name" value="G-type_lectin_kinases/EP1-like"/>
</dbReference>
<dbReference type="PANTHER" id="PTHR47976">
    <property type="entry name" value="G-TYPE LECTIN S-RECEPTOR-LIKE SERINE/THREONINE-PROTEIN KINASE SD2-5"/>
    <property type="match status" value="1"/>
</dbReference>
<dbReference type="EMBL" id="JBDFQZ010000008">
    <property type="protein sequence ID" value="KAK9698248.1"/>
    <property type="molecule type" value="Genomic_DNA"/>
</dbReference>
<evidence type="ECO:0000256" key="1">
    <source>
        <dbReference type="ARBA" id="ARBA00022729"/>
    </source>
</evidence>
<comment type="caution">
    <text evidence="3">The sequence shown here is derived from an EMBL/GenBank/DDBJ whole genome shotgun (WGS) entry which is preliminary data.</text>
</comment>
<feature type="domain" description="Apple" evidence="2">
    <location>
        <begin position="252"/>
        <end position="285"/>
    </location>
</feature>
<organism evidence="3 4">
    <name type="scientific">Saponaria officinalis</name>
    <name type="common">Common soapwort</name>
    <name type="synonym">Lychnis saponaria</name>
    <dbReference type="NCBI Taxonomy" id="3572"/>
    <lineage>
        <taxon>Eukaryota</taxon>
        <taxon>Viridiplantae</taxon>
        <taxon>Streptophyta</taxon>
        <taxon>Embryophyta</taxon>
        <taxon>Tracheophyta</taxon>
        <taxon>Spermatophyta</taxon>
        <taxon>Magnoliopsida</taxon>
        <taxon>eudicotyledons</taxon>
        <taxon>Gunneridae</taxon>
        <taxon>Pentapetalae</taxon>
        <taxon>Caryophyllales</taxon>
        <taxon>Caryophyllaceae</taxon>
        <taxon>Caryophylleae</taxon>
        <taxon>Saponaria</taxon>
    </lineage>
</organism>
<proteinExistence type="predicted"/>
<sequence length="307" mass="34855">MGKGYVTIQTLIDDMYGDMVLVDLSDNKPIWQSFDHPSYTLFPNQVLHVAGAEIDKIVSYRSTSGGRYTMMMSTKSLSLYYKCANCPKPLLYYTLFKTTKALDTVKFIVHENMTPNLVQNFVDGTQGRFEFGSQDFKILSMFLRIERDGNLKIFAYREDSEDAYWVEAFKVFTVDGLASAKQESECQLPEKCGNYGVCYQDECVACPTLDGLLPWTNKCNPPKLVGCRGGVNVTYYKIEGVEHFVSKYTRGQRPITQSACETKCSVDCKCLGYFYHQEASECWVVTDLKTLTKSGNAKHFGYVKYTN</sequence>
<reference evidence="3" key="1">
    <citation type="submission" date="2024-03" db="EMBL/GenBank/DDBJ databases">
        <title>WGS assembly of Saponaria officinalis var. Norfolk2.</title>
        <authorList>
            <person name="Jenkins J."/>
            <person name="Shu S."/>
            <person name="Grimwood J."/>
            <person name="Barry K."/>
            <person name="Goodstein D."/>
            <person name="Schmutz J."/>
            <person name="Leebens-Mack J."/>
            <person name="Osbourn A."/>
        </authorList>
    </citation>
    <scope>NUCLEOTIDE SEQUENCE [LARGE SCALE GENOMIC DNA]</scope>
    <source>
        <strain evidence="3">JIC</strain>
    </source>
</reference>
<evidence type="ECO:0000313" key="4">
    <source>
        <dbReference type="Proteomes" id="UP001443914"/>
    </source>
</evidence>
<dbReference type="InterPro" id="IPR003609">
    <property type="entry name" value="Pan_app"/>
</dbReference>
<dbReference type="PANTHER" id="PTHR47976:SF115">
    <property type="entry name" value="RECEPTOR-LIKE SERINE_THREONINE-PROTEIN KINASE"/>
    <property type="match status" value="1"/>
</dbReference>
<dbReference type="AlphaFoldDB" id="A0AAW1J5W1"/>
<name>A0AAW1J5W1_SAPOF</name>
<evidence type="ECO:0000313" key="3">
    <source>
        <dbReference type="EMBL" id="KAK9698248.1"/>
    </source>
</evidence>
<protein>
    <recommendedName>
        <fullName evidence="2">Apple domain-containing protein</fullName>
    </recommendedName>
</protein>
<dbReference type="Proteomes" id="UP001443914">
    <property type="component" value="Unassembled WGS sequence"/>
</dbReference>
<evidence type="ECO:0000259" key="2">
    <source>
        <dbReference type="Pfam" id="PF08276"/>
    </source>
</evidence>
<keyword evidence="1" id="KW-0732">Signal</keyword>
<gene>
    <name evidence="3" type="ORF">RND81_08G091200</name>
</gene>
<dbReference type="InterPro" id="IPR036426">
    <property type="entry name" value="Bulb-type_lectin_dom_sf"/>
</dbReference>
<dbReference type="Pfam" id="PF08276">
    <property type="entry name" value="PAN_2"/>
    <property type="match status" value="1"/>
</dbReference>
<accession>A0AAW1J5W1</accession>